<proteinExistence type="predicted"/>
<dbReference type="AlphaFoldDB" id="A0A366M5Q5"/>
<comment type="caution">
    <text evidence="2">The sequence shown here is derived from an EMBL/GenBank/DDBJ whole genome shotgun (WGS) entry which is preliminary data.</text>
</comment>
<dbReference type="Pfam" id="PF13730">
    <property type="entry name" value="HTH_36"/>
    <property type="match status" value="1"/>
</dbReference>
<feature type="region of interest" description="Disordered" evidence="1">
    <location>
        <begin position="113"/>
        <end position="276"/>
    </location>
</feature>
<evidence type="ECO:0000256" key="1">
    <source>
        <dbReference type="SAM" id="MobiDB-lite"/>
    </source>
</evidence>
<protein>
    <submittedName>
        <fullName evidence="2">Uncharacterized protein</fullName>
    </submittedName>
</protein>
<evidence type="ECO:0000313" key="2">
    <source>
        <dbReference type="EMBL" id="RBQ21546.1"/>
    </source>
</evidence>
<dbReference type="EMBL" id="QMEY01000001">
    <property type="protein sequence ID" value="RBQ21546.1"/>
    <property type="molecule type" value="Genomic_DNA"/>
</dbReference>
<dbReference type="Proteomes" id="UP000253303">
    <property type="component" value="Unassembled WGS sequence"/>
</dbReference>
<gene>
    <name evidence="2" type="ORF">DP939_02220</name>
</gene>
<feature type="compositionally biased region" description="Basic and acidic residues" evidence="1">
    <location>
        <begin position="113"/>
        <end position="123"/>
    </location>
</feature>
<sequence length="447" mass="50210">MRVGLIAVDPFTWRRLIRRVRLGSPATKLVASILADYASPDGRDVRPGIERLALVTELSERSVRRALDTLRALGLIERVREGSRQGRRALADEYRLTFPDDLERRVLMLGPDEKPLVPVDNHRSPVTMSADQAPSRDSPPDEHRTSDTRSPDMSDRITGHHVRPPNQDLTTHQPELISSPYRAEVEGVRPRAAPVENPNSITRGGRRAARNRPDRRTSPAPHCGLRAPTDRGGPPRPRPARRRTRGDGPGPRLASRRGAPEACRERRWQRAGRGLPRPACCARPSAALHLRRWRTGPPPRRPAPYRLLEVPVRPVRPGPGEERMMPIRPQERHRYPADWRAISDRIRFVRAGGRCECMGECGHDHGARCTAVHGEPHPVTGSRVVLTTAHRNHRPEDCADDNLAAWCQRCHLAYDAEHHAATAARTREARRTAGMSALFTIPERSTR</sequence>
<organism evidence="2 3">
    <name type="scientific">Spongiactinospora rosea</name>
    <dbReference type="NCBI Taxonomy" id="2248750"/>
    <lineage>
        <taxon>Bacteria</taxon>
        <taxon>Bacillati</taxon>
        <taxon>Actinomycetota</taxon>
        <taxon>Actinomycetes</taxon>
        <taxon>Streptosporangiales</taxon>
        <taxon>Streptosporangiaceae</taxon>
        <taxon>Spongiactinospora</taxon>
    </lineage>
</organism>
<evidence type="ECO:0000313" key="3">
    <source>
        <dbReference type="Proteomes" id="UP000253303"/>
    </source>
</evidence>
<name>A0A366M5Q5_9ACTN</name>
<feature type="compositionally biased region" description="Basic and acidic residues" evidence="1">
    <location>
        <begin position="138"/>
        <end position="158"/>
    </location>
</feature>
<feature type="compositionally biased region" description="Basic and acidic residues" evidence="1">
    <location>
        <begin position="258"/>
        <end position="268"/>
    </location>
</feature>
<reference evidence="2 3" key="1">
    <citation type="submission" date="2018-06" db="EMBL/GenBank/DDBJ databases">
        <title>Sphaerisporangium craniellae sp. nov., isolated from a marine sponge in the South China Sea.</title>
        <authorList>
            <person name="Li L."/>
        </authorList>
    </citation>
    <scope>NUCLEOTIDE SEQUENCE [LARGE SCALE GENOMIC DNA]</scope>
    <source>
        <strain evidence="2 3">LHW63015</strain>
    </source>
</reference>
<keyword evidence="3" id="KW-1185">Reference proteome</keyword>
<accession>A0A366M5Q5</accession>